<comment type="caution">
    <text evidence="2">The sequence shown here is derived from an EMBL/GenBank/DDBJ whole genome shotgun (WGS) entry which is preliminary data.</text>
</comment>
<dbReference type="EMBL" id="JBHTLU010000013">
    <property type="protein sequence ID" value="MFD1220722.1"/>
    <property type="molecule type" value="Genomic_DNA"/>
</dbReference>
<keyword evidence="3" id="KW-1185">Reference proteome</keyword>
<evidence type="ECO:0000313" key="2">
    <source>
        <dbReference type="EMBL" id="MFD1220722.1"/>
    </source>
</evidence>
<feature type="transmembrane region" description="Helical" evidence="1">
    <location>
        <begin position="113"/>
        <end position="138"/>
    </location>
</feature>
<evidence type="ECO:0000313" key="3">
    <source>
        <dbReference type="Proteomes" id="UP001597180"/>
    </source>
</evidence>
<feature type="transmembrane region" description="Helical" evidence="1">
    <location>
        <begin position="46"/>
        <end position="66"/>
    </location>
</feature>
<dbReference type="RefSeq" id="WP_345587291.1">
    <property type="nucleotide sequence ID" value="NZ_BAABJG010000006.1"/>
</dbReference>
<organism evidence="2 3">
    <name type="scientific">Paenibacillus vulneris</name>
    <dbReference type="NCBI Taxonomy" id="1133364"/>
    <lineage>
        <taxon>Bacteria</taxon>
        <taxon>Bacillati</taxon>
        <taxon>Bacillota</taxon>
        <taxon>Bacilli</taxon>
        <taxon>Bacillales</taxon>
        <taxon>Paenibacillaceae</taxon>
        <taxon>Paenibacillus</taxon>
    </lineage>
</organism>
<proteinExistence type="predicted"/>
<feature type="transmembrane region" description="Helical" evidence="1">
    <location>
        <begin position="73"/>
        <end position="93"/>
    </location>
</feature>
<keyword evidence="1" id="KW-1133">Transmembrane helix</keyword>
<accession>A0ABW3UIA8</accession>
<dbReference type="Proteomes" id="UP001597180">
    <property type="component" value="Unassembled WGS sequence"/>
</dbReference>
<evidence type="ECO:0000256" key="1">
    <source>
        <dbReference type="SAM" id="Phobius"/>
    </source>
</evidence>
<feature type="transmembrane region" description="Helical" evidence="1">
    <location>
        <begin position="15"/>
        <end position="34"/>
    </location>
</feature>
<protein>
    <submittedName>
        <fullName evidence="2">Uncharacterized protein</fullName>
    </submittedName>
</protein>
<gene>
    <name evidence="2" type="ORF">ACFQ4B_11360</name>
</gene>
<keyword evidence="1" id="KW-0472">Membrane</keyword>
<name>A0ABW3UIA8_9BACL</name>
<reference evidence="3" key="1">
    <citation type="journal article" date="2019" name="Int. J. Syst. Evol. Microbiol.">
        <title>The Global Catalogue of Microorganisms (GCM) 10K type strain sequencing project: providing services to taxonomists for standard genome sequencing and annotation.</title>
        <authorList>
            <consortium name="The Broad Institute Genomics Platform"/>
            <consortium name="The Broad Institute Genome Sequencing Center for Infectious Disease"/>
            <person name="Wu L."/>
            <person name="Ma J."/>
        </authorList>
    </citation>
    <scope>NUCLEOTIDE SEQUENCE [LARGE SCALE GENOMIC DNA]</scope>
    <source>
        <strain evidence="3">CCUG 53270</strain>
    </source>
</reference>
<sequence>MDNARKVPQEVKKSFLFWLVAIAAGVFEMVIAVTELLSRDSGPGNSLFIAVGIRTIIFAALIYIIVKMYRGRNWARIVLAVLLGGIGTLSLLIDPVKWILEGNSLEKALDGMTLYSILFGISRMVHLASVIIAFILMFRPAANKYYRAAA</sequence>
<keyword evidence="1" id="KW-0812">Transmembrane</keyword>